<dbReference type="KEGG" id="jda:BW727_100428"/>
<dbReference type="STRING" id="708126.BW727_100428"/>
<dbReference type="SUPFAM" id="SSF52374">
    <property type="entry name" value="Nucleotidylyl transferase"/>
    <property type="match status" value="1"/>
</dbReference>
<name>A0A1S6IMV0_9LACT</name>
<keyword evidence="5 10" id="KW-0548">Nucleotidyltransferase</keyword>
<evidence type="ECO:0000259" key="11">
    <source>
        <dbReference type="Pfam" id="PF01467"/>
    </source>
</evidence>
<dbReference type="Proteomes" id="UP000188993">
    <property type="component" value="Chromosome"/>
</dbReference>
<dbReference type="GO" id="GO:0005524">
    <property type="term" value="F:ATP binding"/>
    <property type="evidence" value="ECO:0007669"/>
    <property type="project" value="UniProtKB-KW"/>
</dbReference>
<dbReference type="HAMAP" id="MF_00244">
    <property type="entry name" value="NaMN_adenylyltr"/>
    <property type="match status" value="1"/>
</dbReference>
<dbReference type="GO" id="GO:0009435">
    <property type="term" value="P:NAD+ biosynthetic process"/>
    <property type="evidence" value="ECO:0007669"/>
    <property type="project" value="UniProtKB-UniRule"/>
</dbReference>
<reference evidence="12 13" key="1">
    <citation type="journal article" date="2014" name="Int. J. Syst. Evol. Microbiol.">
        <title>Jeotgalibaca dankookensis gen. nov., sp. nov., a member of the family Carnobacteriaceae, isolated from seujeot (Korean traditional food).</title>
        <authorList>
            <person name="Lee D.G."/>
            <person name="Trujillo M.E."/>
            <person name="Kang H."/>
            <person name="Ahn T.Y."/>
        </authorList>
    </citation>
    <scope>NUCLEOTIDE SEQUENCE [LARGE SCALE GENOMIC DNA]</scope>
    <source>
        <strain evidence="12 13">EX-07</strain>
    </source>
</reference>
<sequence length="216" mass="24925">MVSLLSVVEKMQFFVLEETQAHEEVEKRQRVGILGGTFNPPHFGHLIMAEQAGKKLGLDKVYFMPDAEPPHIDRKPFIAGRHRSEMVKRSIAGNPLFELETIELERGGKSYTIDTMEELIRRHPHTDYYFIIGGDMVEYLPKWHRINELVTMVNFVGVARPGYEKISPYPIIWVDSPEVAISSTEVRKMVRNGQSVRYLVPEAVEQYMMEEGLYLD</sequence>
<organism evidence="12 13">
    <name type="scientific">Jeotgalibaca dankookensis</name>
    <dbReference type="NCBI Taxonomy" id="708126"/>
    <lineage>
        <taxon>Bacteria</taxon>
        <taxon>Bacillati</taxon>
        <taxon>Bacillota</taxon>
        <taxon>Bacilli</taxon>
        <taxon>Lactobacillales</taxon>
        <taxon>Carnobacteriaceae</taxon>
        <taxon>Jeotgalibaca</taxon>
    </lineage>
</organism>
<dbReference type="InterPro" id="IPR005248">
    <property type="entry name" value="NadD/NMNAT"/>
</dbReference>
<dbReference type="Pfam" id="PF01467">
    <property type="entry name" value="CTP_transf_like"/>
    <property type="match status" value="1"/>
</dbReference>
<keyword evidence="6 10" id="KW-0547">Nucleotide-binding</keyword>
<proteinExistence type="inferred from homology"/>
<evidence type="ECO:0000256" key="10">
    <source>
        <dbReference type="HAMAP-Rule" id="MF_00244"/>
    </source>
</evidence>
<accession>A0A1S6IMV0</accession>
<evidence type="ECO:0000313" key="12">
    <source>
        <dbReference type="EMBL" id="AQS52821.1"/>
    </source>
</evidence>
<evidence type="ECO:0000256" key="1">
    <source>
        <dbReference type="ARBA" id="ARBA00002324"/>
    </source>
</evidence>
<gene>
    <name evidence="10 12" type="primary">nadD</name>
    <name evidence="12" type="ORF">BW727_100428</name>
</gene>
<comment type="pathway">
    <text evidence="2 10">Cofactor biosynthesis; NAD(+) biosynthesis; deamido-NAD(+) from nicotinate D-ribonucleotide: step 1/1.</text>
</comment>
<dbReference type="CDD" id="cd02165">
    <property type="entry name" value="NMNAT"/>
    <property type="match status" value="1"/>
</dbReference>
<dbReference type="EMBL" id="CP019728">
    <property type="protein sequence ID" value="AQS52821.1"/>
    <property type="molecule type" value="Genomic_DNA"/>
</dbReference>
<keyword evidence="7 10" id="KW-0067">ATP-binding</keyword>
<feature type="domain" description="Cytidyltransferase-like" evidence="11">
    <location>
        <begin position="33"/>
        <end position="188"/>
    </location>
</feature>
<evidence type="ECO:0000256" key="6">
    <source>
        <dbReference type="ARBA" id="ARBA00022741"/>
    </source>
</evidence>
<keyword evidence="3 10" id="KW-0662">Pyridine nucleotide biosynthesis</keyword>
<dbReference type="GO" id="GO:0004515">
    <property type="term" value="F:nicotinate-nucleotide adenylyltransferase activity"/>
    <property type="evidence" value="ECO:0007669"/>
    <property type="project" value="UniProtKB-UniRule"/>
</dbReference>
<evidence type="ECO:0000256" key="2">
    <source>
        <dbReference type="ARBA" id="ARBA00005019"/>
    </source>
</evidence>
<evidence type="ECO:0000256" key="7">
    <source>
        <dbReference type="ARBA" id="ARBA00022840"/>
    </source>
</evidence>
<evidence type="ECO:0000256" key="5">
    <source>
        <dbReference type="ARBA" id="ARBA00022695"/>
    </source>
</evidence>
<dbReference type="OrthoDB" id="5295945at2"/>
<dbReference type="NCBIfam" id="NF000840">
    <property type="entry name" value="PRK00071.1-3"/>
    <property type="match status" value="1"/>
</dbReference>
<evidence type="ECO:0000256" key="4">
    <source>
        <dbReference type="ARBA" id="ARBA00022679"/>
    </source>
</evidence>
<evidence type="ECO:0000313" key="13">
    <source>
        <dbReference type="Proteomes" id="UP000188993"/>
    </source>
</evidence>
<dbReference type="PANTHER" id="PTHR39321">
    <property type="entry name" value="NICOTINATE-NUCLEOTIDE ADENYLYLTRANSFERASE-RELATED"/>
    <property type="match status" value="1"/>
</dbReference>
<keyword evidence="13" id="KW-1185">Reference proteome</keyword>
<keyword evidence="8 10" id="KW-0520">NAD</keyword>
<dbReference type="NCBIfam" id="NF000841">
    <property type="entry name" value="PRK00071.1-4"/>
    <property type="match status" value="1"/>
</dbReference>
<dbReference type="AlphaFoldDB" id="A0A1S6IMV0"/>
<evidence type="ECO:0000256" key="9">
    <source>
        <dbReference type="ARBA" id="ARBA00048721"/>
    </source>
</evidence>
<evidence type="ECO:0000256" key="8">
    <source>
        <dbReference type="ARBA" id="ARBA00023027"/>
    </source>
</evidence>
<dbReference type="InterPro" id="IPR014729">
    <property type="entry name" value="Rossmann-like_a/b/a_fold"/>
</dbReference>
<keyword evidence="4 10" id="KW-0808">Transferase</keyword>
<dbReference type="EC" id="2.7.7.18" evidence="10"/>
<dbReference type="UniPathway" id="UPA00253">
    <property type="reaction ID" value="UER00332"/>
</dbReference>
<dbReference type="PANTHER" id="PTHR39321:SF3">
    <property type="entry name" value="PHOSPHOPANTETHEINE ADENYLYLTRANSFERASE"/>
    <property type="match status" value="1"/>
</dbReference>
<dbReference type="NCBIfam" id="TIGR00125">
    <property type="entry name" value="cyt_tran_rel"/>
    <property type="match status" value="1"/>
</dbReference>
<dbReference type="Gene3D" id="3.40.50.620">
    <property type="entry name" value="HUPs"/>
    <property type="match status" value="1"/>
</dbReference>
<comment type="function">
    <text evidence="1 10">Catalyzes the reversible adenylation of nicotinate mononucleotide (NaMN) to nicotinic acid adenine dinucleotide (NaAD).</text>
</comment>
<comment type="catalytic activity">
    <reaction evidence="9 10">
        <text>nicotinate beta-D-ribonucleotide + ATP + H(+) = deamido-NAD(+) + diphosphate</text>
        <dbReference type="Rhea" id="RHEA:22860"/>
        <dbReference type="ChEBI" id="CHEBI:15378"/>
        <dbReference type="ChEBI" id="CHEBI:30616"/>
        <dbReference type="ChEBI" id="CHEBI:33019"/>
        <dbReference type="ChEBI" id="CHEBI:57502"/>
        <dbReference type="ChEBI" id="CHEBI:58437"/>
        <dbReference type="EC" id="2.7.7.18"/>
    </reaction>
</comment>
<protein>
    <recommendedName>
        <fullName evidence="10">Probable nicotinate-nucleotide adenylyltransferase</fullName>
        <ecNumber evidence="10">2.7.7.18</ecNumber>
    </recommendedName>
    <alternativeName>
        <fullName evidence="10">Deamido-NAD(+) diphosphorylase</fullName>
    </alternativeName>
    <alternativeName>
        <fullName evidence="10">Deamido-NAD(+) pyrophosphorylase</fullName>
    </alternativeName>
    <alternativeName>
        <fullName evidence="10">Nicotinate mononucleotide adenylyltransferase</fullName>
        <shortName evidence="10">NaMN adenylyltransferase</shortName>
    </alternativeName>
</protein>
<dbReference type="InterPro" id="IPR004821">
    <property type="entry name" value="Cyt_trans-like"/>
</dbReference>
<dbReference type="NCBIfam" id="TIGR00482">
    <property type="entry name" value="nicotinate (nicotinamide) nucleotide adenylyltransferase"/>
    <property type="match status" value="1"/>
</dbReference>
<comment type="similarity">
    <text evidence="10">Belongs to the NadD family.</text>
</comment>
<evidence type="ECO:0000256" key="3">
    <source>
        <dbReference type="ARBA" id="ARBA00022642"/>
    </source>
</evidence>